<dbReference type="GO" id="GO:0006508">
    <property type="term" value="P:proteolysis"/>
    <property type="evidence" value="ECO:0007669"/>
    <property type="project" value="InterPro"/>
</dbReference>
<dbReference type="Proteomes" id="UP001152876">
    <property type="component" value="Unassembled WGS sequence"/>
</dbReference>
<dbReference type="RefSeq" id="WP_068168754.1">
    <property type="nucleotide sequence ID" value="NZ_AOGK01000001.1"/>
</dbReference>
<dbReference type="PANTHER" id="PTHR23076">
    <property type="entry name" value="METALLOPROTEASE M41 FTSH"/>
    <property type="match status" value="1"/>
</dbReference>
<comment type="caution">
    <text evidence="2">The sequence shown here is derived from an EMBL/GenBank/DDBJ whole genome shotgun (WGS) entry which is preliminary data.</text>
</comment>
<dbReference type="InterPro" id="IPR003593">
    <property type="entry name" value="AAA+_ATPase"/>
</dbReference>
<reference evidence="2" key="1">
    <citation type="submission" date="2013-01" db="EMBL/GenBank/DDBJ databases">
        <title>Genome draft of Hydrogenophaga taeniospiralis 2K1.</title>
        <authorList>
            <person name="Gomila M."/>
            <person name="Lalucat J."/>
        </authorList>
    </citation>
    <scope>NUCLEOTIDE SEQUENCE</scope>
    <source>
        <strain evidence="2">CCUG 15921</strain>
    </source>
</reference>
<dbReference type="SUPFAM" id="SSF140990">
    <property type="entry name" value="FtsH protease domain-like"/>
    <property type="match status" value="1"/>
</dbReference>
<sequence>MHTHTSPRGPQEGIRDTLAQRQQLIEQARLQLKTELVGIDDVIDRVMEAIRAWYVLPQLCNRPVIVCLWGLTGTGKTQLTRRLAQLLGFYDRFVEVQMDGFSNGAGFRSSTISGMLENSGIHEGEPGILVLDEFQRFRTIDRKGNDAKVERYQDVWALLSDGRLPPPLSALGAIERKLAEAGYEAEREDDEDSDRAGKRPYRYRLDAWDAQELKRMLKLKEPLVEIMQWPTEQVHALVTRFQQSSQAWETDYSQLLVFVCGNLDEMYQETAQRVQDCDTDADIFHRLTQRLSLIDVKKALGERFKPEQIARLGNEHVIYPSLSKSTYERLIRDLCTRYTQEVFAQTGVQLALERDVLDELYANSVFPAQGTRPLFSSVHAILSANLVKAALWVLEQEADRTQVYAIALDPGRRHLVVKTGATPGAPRTRLAVNFELNRIKQRANADFRALLAVHEAGHGLMYCLLFGQAPQEIKINLASFEGGYNSYVGLKVTSRQNLLDRVCVSLAGRVAESLVFGDMACTTGAEHDYRQATEVASRYVRLHGFGDRISHTDVTVDMDNHVNTDVGPSNAAIESLLQAEYERARSLLSGHRAALSTLVQALLTQGMLAPEDVRGLLRPHHITVGHAGETTHDALVLEPYARKLAEFGSDARVHPRHESERLRCL</sequence>
<dbReference type="InterPro" id="IPR027417">
    <property type="entry name" value="P-loop_NTPase"/>
</dbReference>
<dbReference type="InterPro" id="IPR000642">
    <property type="entry name" value="Peptidase_M41"/>
</dbReference>
<dbReference type="AlphaFoldDB" id="A0A9X4NMJ6"/>
<dbReference type="SUPFAM" id="SSF52540">
    <property type="entry name" value="P-loop containing nucleoside triphosphate hydrolases"/>
    <property type="match status" value="1"/>
</dbReference>
<keyword evidence="3" id="KW-1185">Reference proteome</keyword>
<dbReference type="Pfam" id="PF01434">
    <property type="entry name" value="Peptidase_M41"/>
    <property type="match status" value="1"/>
</dbReference>
<dbReference type="CDD" id="cd00009">
    <property type="entry name" value="AAA"/>
    <property type="match status" value="1"/>
</dbReference>
<organism evidence="2 3">
    <name type="scientific">Hydrogenophaga taeniospiralis CCUG 15921</name>
    <dbReference type="NCBI Taxonomy" id="1281780"/>
    <lineage>
        <taxon>Bacteria</taxon>
        <taxon>Pseudomonadati</taxon>
        <taxon>Pseudomonadota</taxon>
        <taxon>Betaproteobacteria</taxon>
        <taxon>Burkholderiales</taxon>
        <taxon>Comamonadaceae</taxon>
        <taxon>Hydrogenophaga</taxon>
    </lineage>
</organism>
<dbReference type="Gene3D" id="1.20.58.760">
    <property type="entry name" value="Peptidase M41"/>
    <property type="match status" value="1"/>
</dbReference>
<evidence type="ECO:0000259" key="1">
    <source>
        <dbReference type="SMART" id="SM00382"/>
    </source>
</evidence>
<protein>
    <submittedName>
        <fullName evidence="2">Peptidase m41</fullName>
    </submittedName>
</protein>
<gene>
    <name evidence="2" type="ORF">H010_01450</name>
</gene>
<dbReference type="OrthoDB" id="5619382at2"/>
<dbReference type="GO" id="GO:0004176">
    <property type="term" value="F:ATP-dependent peptidase activity"/>
    <property type="evidence" value="ECO:0007669"/>
    <property type="project" value="InterPro"/>
</dbReference>
<dbReference type="GO" id="GO:0004222">
    <property type="term" value="F:metalloendopeptidase activity"/>
    <property type="evidence" value="ECO:0007669"/>
    <property type="project" value="InterPro"/>
</dbReference>
<dbReference type="GO" id="GO:0005524">
    <property type="term" value="F:ATP binding"/>
    <property type="evidence" value="ECO:0007669"/>
    <property type="project" value="InterPro"/>
</dbReference>
<dbReference type="EMBL" id="AOGK01000001">
    <property type="protein sequence ID" value="MDG5973897.1"/>
    <property type="molecule type" value="Genomic_DNA"/>
</dbReference>
<dbReference type="InterPro" id="IPR003959">
    <property type="entry name" value="ATPase_AAA_core"/>
</dbReference>
<dbReference type="Gene3D" id="3.40.50.300">
    <property type="entry name" value="P-loop containing nucleotide triphosphate hydrolases"/>
    <property type="match status" value="1"/>
</dbReference>
<evidence type="ECO:0000313" key="2">
    <source>
        <dbReference type="EMBL" id="MDG5973897.1"/>
    </source>
</evidence>
<feature type="domain" description="AAA+ ATPase" evidence="1">
    <location>
        <begin position="62"/>
        <end position="323"/>
    </location>
</feature>
<dbReference type="InterPro" id="IPR037219">
    <property type="entry name" value="Peptidase_M41-like"/>
</dbReference>
<name>A0A9X4NMJ6_9BURK</name>
<accession>A0A9X4NMJ6</accession>
<dbReference type="PANTHER" id="PTHR23076:SF97">
    <property type="entry name" value="ATP-DEPENDENT ZINC METALLOPROTEASE YME1L1"/>
    <property type="match status" value="1"/>
</dbReference>
<dbReference type="Pfam" id="PF00004">
    <property type="entry name" value="AAA"/>
    <property type="match status" value="1"/>
</dbReference>
<dbReference type="GO" id="GO:0016887">
    <property type="term" value="F:ATP hydrolysis activity"/>
    <property type="evidence" value="ECO:0007669"/>
    <property type="project" value="InterPro"/>
</dbReference>
<dbReference type="SMART" id="SM00382">
    <property type="entry name" value="AAA"/>
    <property type="match status" value="1"/>
</dbReference>
<evidence type="ECO:0000313" key="3">
    <source>
        <dbReference type="Proteomes" id="UP001152876"/>
    </source>
</evidence>
<proteinExistence type="predicted"/>